<keyword evidence="2" id="KW-1185">Reference proteome</keyword>
<dbReference type="Proteomes" id="UP000269721">
    <property type="component" value="Unassembled WGS sequence"/>
</dbReference>
<name>A0A4P9WKD2_9FUNG</name>
<evidence type="ECO:0000313" key="1">
    <source>
        <dbReference type="EMBL" id="RKO92463.1"/>
    </source>
</evidence>
<reference evidence="2" key="1">
    <citation type="journal article" date="2018" name="Nat. Microbiol.">
        <title>Leveraging single-cell genomics to expand the fungal tree of life.</title>
        <authorList>
            <person name="Ahrendt S.R."/>
            <person name="Quandt C.A."/>
            <person name="Ciobanu D."/>
            <person name="Clum A."/>
            <person name="Salamov A."/>
            <person name="Andreopoulos B."/>
            <person name="Cheng J.F."/>
            <person name="Woyke T."/>
            <person name="Pelin A."/>
            <person name="Henrissat B."/>
            <person name="Reynolds N.K."/>
            <person name="Benny G.L."/>
            <person name="Smith M.E."/>
            <person name="James T.Y."/>
            <person name="Grigoriev I.V."/>
        </authorList>
    </citation>
    <scope>NUCLEOTIDE SEQUENCE [LARGE SCALE GENOMIC DNA]</scope>
</reference>
<organism evidence="1 2">
    <name type="scientific">Blyttiomyces helicus</name>
    <dbReference type="NCBI Taxonomy" id="388810"/>
    <lineage>
        <taxon>Eukaryota</taxon>
        <taxon>Fungi</taxon>
        <taxon>Fungi incertae sedis</taxon>
        <taxon>Chytridiomycota</taxon>
        <taxon>Chytridiomycota incertae sedis</taxon>
        <taxon>Chytridiomycetes</taxon>
        <taxon>Chytridiomycetes incertae sedis</taxon>
        <taxon>Blyttiomyces</taxon>
    </lineage>
</organism>
<evidence type="ECO:0000313" key="2">
    <source>
        <dbReference type="Proteomes" id="UP000269721"/>
    </source>
</evidence>
<dbReference type="EMBL" id="KZ994626">
    <property type="protein sequence ID" value="RKO92463.1"/>
    <property type="molecule type" value="Genomic_DNA"/>
</dbReference>
<sequence length="250" mass="27217">MTDSPFSIASVGLFPRLVHLHRPPLSVPRSLCLGLSTASPDRTDHTLIEPREAQRLLVAHSIPRERQPQKSYPPNRGLIPLAGGAFSNPWEDPANSFELRGGVLSPPLDDKTVRSRTRKASHCQFSLRHPTEGLPSLIPPVGALVANSFTDSQIDSARRKAHGYPTPAPFGRQNPFALMNPRTEGREACGVSTPPPGRTPLEPRKAHFDSLRGLGSIDMSGIWTALDLLLPAGTHAVAYFSTPWDLSPQK</sequence>
<accession>A0A4P9WKD2</accession>
<dbReference type="AlphaFoldDB" id="A0A4P9WKD2"/>
<gene>
    <name evidence="1" type="ORF">BDK51DRAFT_48168</name>
</gene>
<proteinExistence type="predicted"/>
<protein>
    <submittedName>
        <fullName evidence="1">Uncharacterized protein</fullName>
    </submittedName>
</protein>